<evidence type="ECO:0000313" key="3">
    <source>
        <dbReference type="Proteomes" id="UP000218287"/>
    </source>
</evidence>
<proteinExistence type="predicted"/>
<dbReference type="OrthoDB" id="9816564at2"/>
<accession>A0A1Z4GDB3</accession>
<dbReference type="EMBL" id="AP018174">
    <property type="protein sequence ID" value="BAY15469.1"/>
    <property type="molecule type" value="Genomic_DNA"/>
</dbReference>
<dbReference type="SUPFAM" id="SSF53756">
    <property type="entry name" value="UDP-Glycosyltransferase/glycogen phosphorylase"/>
    <property type="match status" value="1"/>
</dbReference>
<organism evidence="2 3">
    <name type="scientific">Anabaenopsis circularis NIES-21</name>
    <dbReference type="NCBI Taxonomy" id="1085406"/>
    <lineage>
        <taxon>Bacteria</taxon>
        <taxon>Bacillati</taxon>
        <taxon>Cyanobacteriota</taxon>
        <taxon>Cyanophyceae</taxon>
        <taxon>Nostocales</taxon>
        <taxon>Nodulariaceae</taxon>
        <taxon>Anabaenopsis</taxon>
    </lineage>
</organism>
<evidence type="ECO:0000256" key="1">
    <source>
        <dbReference type="ARBA" id="ARBA00022679"/>
    </source>
</evidence>
<dbReference type="GO" id="GO:0009103">
    <property type="term" value="P:lipopolysaccharide biosynthetic process"/>
    <property type="evidence" value="ECO:0007669"/>
    <property type="project" value="TreeGrafter"/>
</dbReference>
<keyword evidence="3" id="KW-1185">Reference proteome</keyword>
<dbReference type="AlphaFoldDB" id="A0A1Z4GDB3"/>
<dbReference type="Pfam" id="PF13692">
    <property type="entry name" value="Glyco_trans_1_4"/>
    <property type="match status" value="1"/>
</dbReference>
<gene>
    <name evidence="2" type="ORF">NIES21_12860</name>
</gene>
<dbReference type="Gene3D" id="3.40.50.2000">
    <property type="entry name" value="Glycogen Phosphorylase B"/>
    <property type="match status" value="1"/>
</dbReference>
<dbReference type="GO" id="GO:0016757">
    <property type="term" value="F:glycosyltransferase activity"/>
    <property type="evidence" value="ECO:0007669"/>
    <property type="project" value="TreeGrafter"/>
</dbReference>
<dbReference type="PANTHER" id="PTHR46401:SF2">
    <property type="entry name" value="GLYCOSYLTRANSFERASE WBBK-RELATED"/>
    <property type="match status" value="1"/>
</dbReference>
<name>A0A1Z4GDB3_9CYAN</name>
<dbReference type="CDD" id="cd03801">
    <property type="entry name" value="GT4_PimA-like"/>
    <property type="match status" value="1"/>
</dbReference>
<keyword evidence="1 2" id="KW-0808">Transferase</keyword>
<sequence length="403" mass="45808">MKNHSLQKNYNFFLTEELPKPDAYYVQAANAANGAANLGCPTVLIYPQKGWEAMNPVHLLQPFQPEKPPESVIKYYNLQDKLQVARLPMPWPIDYFKNKFTNSKTIATKYYFPFHIRSTTKIVHAWNWNFVKAAIQNGVPAIYEHHHHEDKQFEPEIVNHPLFQVAVTVADTVRDSMIKHGMPPEKLIKIHNGFNRLFMERQPEKASAWREKLLKNQRSHLVVYAGALQQFKGIDILIDVAKQMPNVQFACAGGKPSEVAHYQQLAQAKQTDNICFLGHVLHDELAPLLQAADILAHPHCSGKAATFTSPLKLFDYLASGNPIVATEIPSLMEFKNTVAIAAWCEPDNPEKFAAALQQVLDTHPKKIDGYPETIEFVKQFSWENRAAKILSYVDESYRPQLVA</sequence>
<evidence type="ECO:0000313" key="2">
    <source>
        <dbReference type="EMBL" id="BAY15469.1"/>
    </source>
</evidence>
<reference evidence="2 3" key="1">
    <citation type="submission" date="2017-06" db="EMBL/GenBank/DDBJ databases">
        <title>Genome sequencing of cyanobaciteial culture collection at National Institute for Environmental Studies (NIES).</title>
        <authorList>
            <person name="Hirose Y."/>
            <person name="Shimura Y."/>
            <person name="Fujisawa T."/>
            <person name="Nakamura Y."/>
            <person name="Kawachi M."/>
        </authorList>
    </citation>
    <scope>NUCLEOTIDE SEQUENCE [LARGE SCALE GENOMIC DNA]</scope>
    <source>
        <strain evidence="2 3">NIES-21</strain>
    </source>
</reference>
<protein>
    <submittedName>
        <fullName evidence="2">Group 1 glycosyl transferase</fullName>
    </submittedName>
</protein>
<dbReference type="PANTHER" id="PTHR46401">
    <property type="entry name" value="GLYCOSYLTRANSFERASE WBBK-RELATED"/>
    <property type="match status" value="1"/>
</dbReference>
<dbReference type="Proteomes" id="UP000218287">
    <property type="component" value="Chromosome"/>
</dbReference>